<dbReference type="AlphaFoldDB" id="A0A4Y2IDY4"/>
<organism evidence="1 2">
    <name type="scientific">Araneus ventricosus</name>
    <name type="common">Orbweaver spider</name>
    <name type="synonym">Epeira ventricosa</name>
    <dbReference type="NCBI Taxonomy" id="182803"/>
    <lineage>
        <taxon>Eukaryota</taxon>
        <taxon>Metazoa</taxon>
        <taxon>Ecdysozoa</taxon>
        <taxon>Arthropoda</taxon>
        <taxon>Chelicerata</taxon>
        <taxon>Arachnida</taxon>
        <taxon>Araneae</taxon>
        <taxon>Araneomorphae</taxon>
        <taxon>Entelegynae</taxon>
        <taxon>Araneoidea</taxon>
        <taxon>Araneidae</taxon>
        <taxon>Araneus</taxon>
    </lineage>
</organism>
<name>A0A4Y2IDY4_ARAVE</name>
<comment type="caution">
    <text evidence="1">The sequence shown here is derived from an EMBL/GenBank/DDBJ whole genome shotgun (WGS) entry which is preliminary data.</text>
</comment>
<proteinExistence type="predicted"/>
<evidence type="ECO:0000313" key="1">
    <source>
        <dbReference type="EMBL" id="GBM75592.1"/>
    </source>
</evidence>
<accession>A0A4Y2IDY4</accession>
<protein>
    <submittedName>
        <fullName evidence="1">Uncharacterized protein</fullName>
    </submittedName>
</protein>
<sequence>MAKGGRCGLVVKPCKRRPLLHGFGIMRFNIRFHRRYPMYAGLVQDKSDVVVQSSSIGVIRKLGWKVSPEMSLHHLAGIQNNEVRLKIALVTLLSETLI</sequence>
<dbReference type="Proteomes" id="UP000499080">
    <property type="component" value="Unassembled WGS sequence"/>
</dbReference>
<reference evidence="1 2" key="1">
    <citation type="journal article" date="2019" name="Sci. Rep.">
        <title>Orb-weaving spider Araneus ventricosus genome elucidates the spidroin gene catalogue.</title>
        <authorList>
            <person name="Kono N."/>
            <person name="Nakamura H."/>
            <person name="Ohtoshi R."/>
            <person name="Moran D.A.P."/>
            <person name="Shinohara A."/>
            <person name="Yoshida Y."/>
            <person name="Fujiwara M."/>
            <person name="Mori M."/>
            <person name="Tomita M."/>
            <person name="Arakawa K."/>
        </authorList>
    </citation>
    <scope>NUCLEOTIDE SEQUENCE [LARGE SCALE GENOMIC DNA]</scope>
</reference>
<gene>
    <name evidence="1" type="ORF">AVEN_271502_1</name>
</gene>
<keyword evidence="2" id="KW-1185">Reference proteome</keyword>
<dbReference type="EMBL" id="BGPR01002567">
    <property type="protein sequence ID" value="GBM75592.1"/>
    <property type="molecule type" value="Genomic_DNA"/>
</dbReference>
<evidence type="ECO:0000313" key="2">
    <source>
        <dbReference type="Proteomes" id="UP000499080"/>
    </source>
</evidence>